<accession>A0AC60QY82</accession>
<evidence type="ECO:0000313" key="1">
    <source>
        <dbReference type="EMBL" id="KAG0444655.1"/>
    </source>
</evidence>
<sequence>MPLNGAGGECEFPAEWHGDWFQNGETEPIRVGRTNISTKGACREAHDNKFLVEDPNTDCFRCIVIAAKHANVLQYQETPFCSANRTHEAVCQEVTRDAQLFSLFRLGGSPVVCPFRGPFFFEYSQGHGQCGQPASSVEACTDPARLLLRFQACADVQGSESREEQLTCLGSWMEGPLHYLVGTLDHKAAKTDEDKFRCVPPPSLTRRHGVWNPPAMRATGIERCYQLATNSTDDEIVTDELVMVAVLLDDLARACRLPKLSYTVELESYLQQNGCLPVNGWTCVGPVQVYEKTASLREIPVAQSGDATCQGLTSPREGSRTMLLHLGSSGSSLHLPTLLTAAAVRGAMELIMMSPGDTLPSGAPDAPASAGATAVYTYRPEKLYTRRRCKKAKPAGWSSRQEPCPWPEWLSQGRRWKRLRADALYEVGNLTLDVRGPRGDLDMTMYCHSLGPRQEENTVTLLVHATRGWKCKLRYSPEVEEPEPCVSGDPNPCMTEGDDMDEALRSPGTELAFSDFVSVYDDMATLDVLRSYFDTKDNPTAEGGLQTLQKELLRQKGTRHECHAAECQDSGGGTAANVNAADWYHL</sequence>
<comment type="caution">
    <text evidence="1">The sequence shown here is derived from an EMBL/GenBank/DDBJ whole genome shotgun (WGS) entry which is preliminary data.</text>
</comment>
<reference evidence="1 2" key="1">
    <citation type="journal article" date="2020" name="Cell">
        <title>Large-Scale Comparative Analyses of Tick Genomes Elucidate Their Genetic Diversity and Vector Capacities.</title>
        <authorList>
            <consortium name="Tick Genome and Microbiome Consortium (TIGMIC)"/>
            <person name="Jia N."/>
            <person name="Wang J."/>
            <person name="Shi W."/>
            <person name="Du L."/>
            <person name="Sun Y."/>
            <person name="Zhan W."/>
            <person name="Jiang J.F."/>
            <person name="Wang Q."/>
            <person name="Zhang B."/>
            <person name="Ji P."/>
            <person name="Bell-Sakyi L."/>
            <person name="Cui X.M."/>
            <person name="Yuan T.T."/>
            <person name="Jiang B.G."/>
            <person name="Yang W.F."/>
            <person name="Lam T.T."/>
            <person name="Chang Q.C."/>
            <person name="Ding S.J."/>
            <person name="Wang X.J."/>
            <person name="Zhu J.G."/>
            <person name="Ruan X.D."/>
            <person name="Zhao L."/>
            <person name="Wei J.T."/>
            <person name="Ye R.Z."/>
            <person name="Que T.C."/>
            <person name="Du C.H."/>
            <person name="Zhou Y.H."/>
            <person name="Cheng J.X."/>
            <person name="Dai P.F."/>
            <person name="Guo W.B."/>
            <person name="Han X.H."/>
            <person name="Huang E.J."/>
            <person name="Li L.F."/>
            <person name="Wei W."/>
            <person name="Gao Y.C."/>
            <person name="Liu J.Z."/>
            <person name="Shao H.Z."/>
            <person name="Wang X."/>
            <person name="Wang C.C."/>
            <person name="Yang T.C."/>
            <person name="Huo Q.B."/>
            <person name="Li W."/>
            <person name="Chen H.Y."/>
            <person name="Chen S.E."/>
            <person name="Zhou L.G."/>
            <person name="Ni X.B."/>
            <person name="Tian J.H."/>
            <person name="Sheng Y."/>
            <person name="Liu T."/>
            <person name="Pan Y.S."/>
            <person name="Xia L.Y."/>
            <person name="Li J."/>
            <person name="Zhao F."/>
            <person name="Cao W.C."/>
        </authorList>
    </citation>
    <scope>NUCLEOTIDE SEQUENCE [LARGE SCALE GENOMIC DNA]</scope>
    <source>
        <strain evidence="1">Iper-2018</strain>
    </source>
</reference>
<organism evidence="1 2">
    <name type="scientific">Ixodes persulcatus</name>
    <name type="common">Taiga tick</name>
    <dbReference type="NCBI Taxonomy" id="34615"/>
    <lineage>
        <taxon>Eukaryota</taxon>
        <taxon>Metazoa</taxon>
        <taxon>Ecdysozoa</taxon>
        <taxon>Arthropoda</taxon>
        <taxon>Chelicerata</taxon>
        <taxon>Arachnida</taxon>
        <taxon>Acari</taxon>
        <taxon>Parasitiformes</taxon>
        <taxon>Ixodida</taxon>
        <taxon>Ixodoidea</taxon>
        <taxon>Ixodidae</taxon>
        <taxon>Ixodinae</taxon>
        <taxon>Ixodes</taxon>
    </lineage>
</organism>
<keyword evidence="2" id="KW-1185">Reference proteome</keyword>
<dbReference type="Proteomes" id="UP000805193">
    <property type="component" value="Unassembled WGS sequence"/>
</dbReference>
<dbReference type="EMBL" id="JABSTQ010001685">
    <property type="protein sequence ID" value="KAG0444655.1"/>
    <property type="molecule type" value="Genomic_DNA"/>
</dbReference>
<proteinExistence type="predicted"/>
<protein>
    <submittedName>
        <fullName evidence="1">Uncharacterized protein</fullName>
    </submittedName>
</protein>
<name>A0AC60QY82_IXOPE</name>
<gene>
    <name evidence="1" type="ORF">HPB47_013541</name>
</gene>
<feature type="non-terminal residue" evidence="1">
    <location>
        <position position="586"/>
    </location>
</feature>
<evidence type="ECO:0000313" key="2">
    <source>
        <dbReference type="Proteomes" id="UP000805193"/>
    </source>
</evidence>